<protein>
    <recommendedName>
        <fullName evidence="3">GIY-YIG nuclease family protein</fullName>
    </recommendedName>
</protein>
<reference evidence="1 2" key="1">
    <citation type="submission" date="2023-07" db="EMBL/GenBank/DDBJ databases">
        <title>Genomic Encyclopedia of Type Strains, Phase IV (KMG-IV): sequencing the most valuable type-strain genomes for metagenomic binning, comparative biology and taxonomic classification.</title>
        <authorList>
            <person name="Goeker M."/>
        </authorList>
    </citation>
    <scope>NUCLEOTIDE SEQUENCE [LARGE SCALE GENOMIC DNA]</scope>
    <source>
        <strain evidence="1 2">DSM 19619</strain>
    </source>
</reference>
<dbReference type="Proteomes" id="UP001242480">
    <property type="component" value="Unassembled WGS sequence"/>
</dbReference>
<evidence type="ECO:0000313" key="1">
    <source>
        <dbReference type="EMBL" id="MDQ0467362.1"/>
    </source>
</evidence>
<comment type="caution">
    <text evidence="1">The sequence shown here is derived from an EMBL/GenBank/DDBJ whole genome shotgun (WGS) entry which is preliminary data.</text>
</comment>
<dbReference type="EMBL" id="JAUSVX010000001">
    <property type="protein sequence ID" value="MDQ0467362.1"/>
    <property type="molecule type" value="Genomic_DNA"/>
</dbReference>
<evidence type="ECO:0008006" key="3">
    <source>
        <dbReference type="Google" id="ProtNLM"/>
    </source>
</evidence>
<dbReference type="InterPro" id="IPR035901">
    <property type="entry name" value="GIY-YIG_endonuc_sf"/>
</dbReference>
<sequence length="111" mass="12883">MRHEDRKAAITAYKERKAVAGIYELGCRITGERWVGRAPDLATVQNRLWFTLRHGSHSHAGLQAAWNRHGPAAFALTVLERLEEEKLAYVREKLLKERLDHWRREREAAAI</sequence>
<keyword evidence="2" id="KW-1185">Reference proteome</keyword>
<evidence type="ECO:0000313" key="2">
    <source>
        <dbReference type="Proteomes" id="UP001242480"/>
    </source>
</evidence>
<gene>
    <name evidence="1" type="ORF">QO011_000357</name>
</gene>
<dbReference type="SUPFAM" id="SSF82771">
    <property type="entry name" value="GIY-YIG endonuclease"/>
    <property type="match status" value="1"/>
</dbReference>
<dbReference type="CDD" id="cd10451">
    <property type="entry name" value="GIY-YIG_LuxR_like"/>
    <property type="match status" value="1"/>
</dbReference>
<organism evidence="1 2">
    <name type="scientific">Labrys wisconsinensis</name>
    <dbReference type="NCBI Taxonomy" id="425677"/>
    <lineage>
        <taxon>Bacteria</taxon>
        <taxon>Pseudomonadati</taxon>
        <taxon>Pseudomonadota</taxon>
        <taxon>Alphaproteobacteria</taxon>
        <taxon>Hyphomicrobiales</taxon>
        <taxon>Xanthobacteraceae</taxon>
        <taxon>Labrys</taxon>
    </lineage>
</organism>
<proteinExistence type="predicted"/>
<name>A0ABU0IZB6_9HYPH</name>
<accession>A0ABU0IZB6</accession>
<dbReference type="Gene3D" id="3.40.1440.10">
    <property type="entry name" value="GIY-YIG endonuclease"/>
    <property type="match status" value="1"/>
</dbReference>
<dbReference type="RefSeq" id="WP_307266848.1">
    <property type="nucleotide sequence ID" value="NZ_JAUSVX010000001.1"/>
</dbReference>